<keyword evidence="3 4" id="KW-0408">Iron</keyword>
<dbReference type="GO" id="GO:0020037">
    <property type="term" value="F:heme binding"/>
    <property type="evidence" value="ECO:0007669"/>
    <property type="project" value="InterPro"/>
</dbReference>
<dbReference type="InterPro" id="IPR051395">
    <property type="entry name" value="Cytochrome_c_Peroxidase/MauG"/>
</dbReference>
<gene>
    <name evidence="6" type="ORF">NNL22_01610</name>
</gene>
<dbReference type="PANTHER" id="PTHR30600:SF4">
    <property type="entry name" value="CYTOCHROME C DOMAIN-CONTAINING PROTEIN"/>
    <property type="match status" value="1"/>
</dbReference>
<keyword evidence="1 4" id="KW-0349">Heme</keyword>
<dbReference type="SUPFAM" id="SSF46626">
    <property type="entry name" value="Cytochrome c"/>
    <property type="match status" value="1"/>
</dbReference>
<feature type="domain" description="Cytochrome c" evidence="5">
    <location>
        <begin position="365"/>
        <end position="497"/>
    </location>
</feature>
<protein>
    <submittedName>
        <fullName evidence="6">C-type cytochrome</fullName>
    </submittedName>
</protein>
<dbReference type="PANTHER" id="PTHR30600">
    <property type="entry name" value="CYTOCHROME C PEROXIDASE-RELATED"/>
    <property type="match status" value="1"/>
</dbReference>
<dbReference type="PIRSF" id="PIRSF028099">
    <property type="entry name" value="DUF1111"/>
    <property type="match status" value="1"/>
</dbReference>
<dbReference type="InterPro" id="IPR010538">
    <property type="entry name" value="DHOR"/>
</dbReference>
<evidence type="ECO:0000313" key="7">
    <source>
        <dbReference type="Proteomes" id="UP001164472"/>
    </source>
</evidence>
<keyword evidence="7" id="KW-1185">Reference proteome</keyword>
<proteinExistence type="predicted"/>
<accession>A0A9E8HM09</accession>
<reference evidence="6" key="1">
    <citation type="submission" date="2022-07" db="EMBL/GenBank/DDBJ databases">
        <title>Alkalimarinus sp. nov., isolated from gut of a Alitta virens.</title>
        <authorList>
            <person name="Yang A.I."/>
            <person name="Shin N.-R."/>
        </authorList>
    </citation>
    <scope>NUCLEOTIDE SEQUENCE</scope>
    <source>
        <strain evidence="6">FA028</strain>
    </source>
</reference>
<dbReference type="Proteomes" id="UP001164472">
    <property type="component" value="Chromosome"/>
</dbReference>
<name>A0A9E8HM09_9ALTE</name>
<dbReference type="AlphaFoldDB" id="A0A9E8HM09"/>
<dbReference type="InterPro" id="IPR036909">
    <property type="entry name" value="Cyt_c-like_dom_sf"/>
</dbReference>
<evidence type="ECO:0000256" key="3">
    <source>
        <dbReference type="ARBA" id="ARBA00023004"/>
    </source>
</evidence>
<dbReference type="RefSeq" id="WP_251810789.1">
    <property type="nucleotide sequence ID" value="NZ_CP101527.1"/>
</dbReference>
<evidence type="ECO:0000259" key="5">
    <source>
        <dbReference type="PROSITE" id="PS51007"/>
    </source>
</evidence>
<evidence type="ECO:0000313" key="6">
    <source>
        <dbReference type="EMBL" id="UZW75331.1"/>
    </source>
</evidence>
<dbReference type="Pfam" id="PF06537">
    <property type="entry name" value="DHOR"/>
    <property type="match status" value="1"/>
</dbReference>
<dbReference type="KEGG" id="asem:NNL22_01610"/>
<dbReference type="GO" id="GO:0004130">
    <property type="term" value="F:cytochrome-c peroxidase activity"/>
    <property type="evidence" value="ECO:0007669"/>
    <property type="project" value="TreeGrafter"/>
</dbReference>
<keyword evidence="2 4" id="KW-0479">Metal-binding</keyword>
<dbReference type="EMBL" id="CP101527">
    <property type="protein sequence ID" value="UZW75331.1"/>
    <property type="molecule type" value="Genomic_DNA"/>
</dbReference>
<evidence type="ECO:0000256" key="4">
    <source>
        <dbReference type="PROSITE-ProRule" id="PRU00433"/>
    </source>
</evidence>
<organism evidence="6 7">
    <name type="scientific">Alkalimarinus sediminis</name>
    <dbReference type="NCBI Taxonomy" id="1632866"/>
    <lineage>
        <taxon>Bacteria</taxon>
        <taxon>Pseudomonadati</taxon>
        <taxon>Pseudomonadota</taxon>
        <taxon>Gammaproteobacteria</taxon>
        <taxon>Alteromonadales</taxon>
        <taxon>Alteromonadaceae</taxon>
        <taxon>Alkalimarinus</taxon>
    </lineage>
</organism>
<evidence type="ECO:0000256" key="2">
    <source>
        <dbReference type="ARBA" id="ARBA00022723"/>
    </source>
</evidence>
<dbReference type="InterPro" id="IPR009056">
    <property type="entry name" value="Cyt_c-like_dom"/>
</dbReference>
<dbReference type="GO" id="GO:0009055">
    <property type="term" value="F:electron transfer activity"/>
    <property type="evidence" value="ECO:0007669"/>
    <property type="project" value="InterPro"/>
</dbReference>
<evidence type="ECO:0000256" key="1">
    <source>
        <dbReference type="ARBA" id="ARBA00022617"/>
    </source>
</evidence>
<sequence>MNVDSRNLFSTPLLLLLLIVKTMVIGDAWAAIPAPTNDFSTFEPAELVPGGATTSKHRTNRHSFSHPSSNLSIEQGLNFKVGNGVFKKIWVSSPSSTTASDGLGPLYSARSCLRCHVNNGRGQPPVEGATQSRAVPLFLRLSIPPQTQQQKNLLSQHRLGFIPEPTYGSQLQGFATQGVAAEGLLKVSYTEIPMQLAGGESISLRQPHYTITDLGYGDLHPDTQYSPRIAPPMIGLGLLEAIDTQDLLQLADPEDRDGDGISGRVNRVWNIKQQAVTIGRFGWKAGAPSLEQQNGAALSGDIGIGSWMFPNPAGDCTDQQIECLNQPHGNTAQQDGLEASKTMTDLLLHYTRNLAVPMRKVADSKRALVGKQLFYKAGCTGCHTPKFVTQTNAEMPEQSNQLIWPYTDLLLHDMGEGLADNRPEFRATGREWRTPPLWGIGLTEAVSGHRNFLHDGRARSLLEAILWHGGEAEAAKQRVVNMNANERNDLIYFLETL</sequence>
<dbReference type="PROSITE" id="PS51007">
    <property type="entry name" value="CYTC"/>
    <property type="match status" value="1"/>
</dbReference>
<dbReference type="GO" id="GO:0046872">
    <property type="term" value="F:metal ion binding"/>
    <property type="evidence" value="ECO:0007669"/>
    <property type="project" value="UniProtKB-KW"/>
</dbReference>
<dbReference type="Gene3D" id="1.10.760.10">
    <property type="entry name" value="Cytochrome c-like domain"/>
    <property type="match status" value="1"/>
</dbReference>